<accession>A0A9D4NTH2</accession>
<dbReference type="AlphaFoldDB" id="A0A9D4NTH2"/>
<reference evidence="7" key="2">
    <citation type="journal article" date="2021" name="World Allergy Organ. J.">
        <title>Chromosome-level assembly of Dermatophagoides farinae genome and transcriptome reveals two novel allergens Der f 37 and Der f 39.</title>
        <authorList>
            <person name="Chen J."/>
            <person name="Cai Z."/>
            <person name="Fan D."/>
            <person name="Hu J."/>
            <person name="Hou Y."/>
            <person name="He Y."/>
            <person name="Zhang Z."/>
            <person name="Zhao Z."/>
            <person name="Gao P."/>
            <person name="Hu W."/>
            <person name="Sun J."/>
            <person name="Li J."/>
            <person name="Ji K."/>
        </authorList>
    </citation>
    <scope>NUCLEOTIDE SEQUENCE</scope>
    <source>
        <strain evidence="7">JKM2019</strain>
    </source>
</reference>
<dbReference type="InterPro" id="IPR036259">
    <property type="entry name" value="MFS_trans_sf"/>
</dbReference>
<feature type="transmembrane region" description="Helical" evidence="5">
    <location>
        <begin position="59"/>
        <end position="81"/>
    </location>
</feature>
<comment type="subcellular location">
    <subcellularLocation>
        <location evidence="1">Membrane</location>
        <topology evidence="1">Multi-pass membrane protein</topology>
    </subcellularLocation>
</comment>
<dbReference type="GO" id="GO:0022857">
    <property type="term" value="F:transmembrane transporter activity"/>
    <property type="evidence" value="ECO:0007669"/>
    <property type="project" value="InterPro"/>
</dbReference>
<dbReference type="Proteomes" id="UP000828236">
    <property type="component" value="Unassembled WGS sequence"/>
</dbReference>
<feature type="transmembrane region" description="Helical" evidence="5">
    <location>
        <begin position="199"/>
        <end position="224"/>
    </location>
</feature>
<evidence type="ECO:0000256" key="2">
    <source>
        <dbReference type="ARBA" id="ARBA00022692"/>
    </source>
</evidence>
<feature type="domain" description="Major facilitator superfamily (MFS) profile" evidence="6">
    <location>
        <begin position="68"/>
        <end position="528"/>
    </location>
</feature>
<comment type="caution">
    <text evidence="7">The sequence shown here is derived from an EMBL/GenBank/DDBJ whole genome shotgun (WGS) entry which is preliminary data.</text>
</comment>
<feature type="transmembrane region" description="Helical" evidence="5">
    <location>
        <begin position="374"/>
        <end position="395"/>
    </location>
</feature>
<feature type="transmembrane region" description="Helical" evidence="5">
    <location>
        <begin position="335"/>
        <end position="354"/>
    </location>
</feature>
<dbReference type="PROSITE" id="PS50850">
    <property type="entry name" value="MFS"/>
    <property type="match status" value="1"/>
</dbReference>
<evidence type="ECO:0000256" key="4">
    <source>
        <dbReference type="ARBA" id="ARBA00023136"/>
    </source>
</evidence>
<gene>
    <name evidence="7" type="ORF">HUG17_9058</name>
</gene>
<protein>
    <submittedName>
        <fullName evidence="7">Sialin-like protein 2</fullName>
    </submittedName>
</protein>
<dbReference type="Gene3D" id="1.20.1250.20">
    <property type="entry name" value="MFS general substrate transporter like domains"/>
    <property type="match status" value="1"/>
</dbReference>
<evidence type="ECO:0000256" key="3">
    <source>
        <dbReference type="ARBA" id="ARBA00022989"/>
    </source>
</evidence>
<dbReference type="InterPro" id="IPR020846">
    <property type="entry name" value="MFS_dom"/>
</dbReference>
<keyword evidence="3 5" id="KW-1133">Transmembrane helix</keyword>
<dbReference type="InterPro" id="IPR011701">
    <property type="entry name" value="MFS"/>
</dbReference>
<dbReference type="GO" id="GO:0006820">
    <property type="term" value="P:monoatomic anion transport"/>
    <property type="evidence" value="ECO:0007669"/>
    <property type="project" value="TreeGrafter"/>
</dbReference>
<dbReference type="OrthoDB" id="2985014at2759"/>
<evidence type="ECO:0000313" key="7">
    <source>
        <dbReference type="EMBL" id="KAH7637954.1"/>
    </source>
</evidence>
<feature type="transmembrane region" description="Helical" evidence="5">
    <location>
        <begin position="236"/>
        <end position="258"/>
    </location>
</feature>
<evidence type="ECO:0000256" key="1">
    <source>
        <dbReference type="ARBA" id="ARBA00004141"/>
    </source>
</evidence>
<dbReference type="PANTHER" id="PTHR11662">
    <property type="entry name" value="SOLUTE CARRIER FAMILY 17"/>
    <property type="match status" value="1"/>
</dbReference>
<evidence type="ECO:0000256" key="5">
    <source>
        <dbReference type="SAM" id="Phobius"/>
    </source>
</evidence>
<feature type="transmembrane region" description="Helical" evidence="5">
    <location>
        <begin position="177"/>
        <end position="193"/>
    </location>
</feature>
<dbReference type="Pfam" id="PF07690">
    <property type="entry name" value="MFS_1"/>
    <property type="match status" value="1"/>
</dbReference>
<reference evidence="7" key="1">
    <citation type="submission" date="2020-06" db="EMBL/GenBank/DDBJ databases">
        <authorList>
            <person name="Ji K."/>
            <person name="Li J."/>
        </authorList>
    </citation>
    <scope>NUCLEOTIDE SEQUENCE</scope>
    <source>
        <strain evidence="7">JKM2019</strain>
        <tissue evidence="7">Whole body</tissue>
    </source>
</reference>
<feature type="transmembrane region" description="Helical" evidence="5">
    <location>
        <begin position="270"/>
        <end position="291"/>
    </location>
</feature>
<organism evidence="7">
    <name type="scientific">Dermatophagoides farinae</name>
    <name type="common">American house dust mite</name>
    <dbReference type="NCBI Taxonomy" id="6954"/>
    <lineage>
        <taxon>Eukaryota</taxon>
        <taxon>Metazoa</taxon>
        <taxon>Ecdysozoa</taxon>
        <taxon>Arthropoda</taxon>
        <taxon>Chelicerata</taxon>
        <taxon>Arachnida</taxon>
        <taxon>Acari</taxon>
        <taxon>Acariformes</taxon>
        <taxon>Sarcoptiformes</taxon>
        <taxon>Astigmata</taxon>
        <taxon>Psoroptidia</taxon>
        <taxon>Analgoidea</taxon>
        <taxon>Pyroglyphidae</taxon>
        <taxon>Dermatophagoidinae</taxon>
        <taxon>Dermatophagoides</taxon>
    </lineage>
</organism>
<dbReference type="SUPFAM" id="SSF103473">
    <property type="entry name" value="MFS general substrate transporter"/>
    <property type="match status" value="1"/>
</dbReference>
<keyword evidence="2 5" id="KW-0812">Transmembrane</keyword>
<dbReference type="GO" id="GO:0016020">
    <property type="term" value="C:membrane"/>
    <property type="evidence" value="ECO:0007669"/>
    <property type="project" value="UniProtKB-SubCell"/>
</dbReference>
<feature type="transmembrane region" description="Helical" evidence="5">
    <location>
        <begin position="411"/>
        <end position="428"/>
    </location>
</feature>
<dbReference type="PANTHER" id="PTHR11662:SF399">
    <property type="entry name" value="FI19708P1-RELATED"/>
    <property type="match status" value="1"/>
</dbReference>
<feature type="transmembrane region" description="Helical" evidence="5">
    <location>
        <begin position="504"/>
        <end position="524"/>
    </location>
</feature>
<sequence length="587" mass="66151">MMVVIIDNKLPSSPSPPPPPPTRTLSTITSISMISLNNNNNDNDKWTKSTYNRRLKCPFRFIIALMGIIASILLCSTRYNVSIAIVSMVKDLASTTTSNSYCHRIDPDYPNRLESLFRSSSSSSSLLLLQSSNDTTISQEVTWTDLEQGIILGAYYYGYAATHIFGGRWSERYGPKWITAIGLIGAAILNAFLPIGSNFFVFASLRVLIGCFHGVVEPALFFMFKKWFPPNEQTIALSLLLIGNALGLILNVPISAAITHIPLPSSIPDWSLLFFGGSALHLIWLVLWIILVTDMPENHRRISDKEIFYIRQNSHNVLETNLRTVPWRRILKTKALYASIMAKLCWSFNHAIIIDNGPSFLNKIFNFNMLKASEHIALIYTVTVVVFIFSAFLFAKLDKCTKCSHTRLRKLFQAIVFIGASATMFAMANSGCNLHLLEIFIIINMVTQGFTSVGEYPMINEFAGYYSGTVYGITITFDSLARALAPLIRCELVSQTDLKANWVIIFYITAVLNLIGLIVFELFASTTPKQWALKRDLVRMISSTNNGHIERPVKKELKLELQNPNYRQDIDTETDDWRQFKTSTLVQ</sequence>
<dbReference type="EMBL" id="SDOV01000008">
    <property type="protein sequence ID" value="KAH7637954.1"/>
    <property type="molecule type" value="Genomic_DNA"/>
</dbReference>
<name>A0A9D4NTH2_DERFA</name>
<dbReference type="InterPro" id="IPR050382">
    <property type="entry name" value="MFS_Na/Anion_cotransporter"/>
</dbReference>
<keyword evidence="4 5" id="KW-0472">Membrane</keyword>
<evidence type="ECO:0000259" key="6">
    <source>
        <dbReference type="PROSITE" id="PS50850"/>
    </source>
</evidence>
<proteinExistence type="predicted"/>